<sequence length="377" mass="40140">MNTRMRCAAATCIASVQLVTLTACGGMLPGSESTSSPEATKGDDVTIGLLLPEKDTARYEKFDQPIIEQQVEELTHGKGRLVYANADQDPKRQSRQMRSMIADKVDTIVVDPVDAHAIAPSVRAAKDAGVNVIAYDRLAEGPIDAYIGFDNQLVGEVQGKSILDALGDDATKKSKVVMINGSPTDPNSAQLEAGATSRLKLTVTIAKSYDTAGWKPSNAKEHMEQAISELGAENIAAVYSANDGMAGGIIEALKDSGVGTLPPVTGQDAELAAVRRILTGDQYMSVYKPYTEEAATAAEMAVRLSQGRDIEFEAMTADRVDSPTAKDIRAHTVVVEPLTRRNIKSTVIKDGIFKVSEICTAKYATACAEAGLTKETD</sequence>
<feature type="domain" description="Periplasmic binding protein" evidence="4">
    <location>
        <begin position="47"/>
        <end position="308"/>
    </location>
</feature>
<dbReference type="Proteomes" id="UP001237105">
    <property type="component" value="Unassembled WGS sequence"/>
</dbReference>
<comment type="subcellular location">
    <subcellularLocation>
        <location evidence="1">Cell envelope</location>
    </subcellularLocation>
</comment>
<dbReference type="Pfam" id="PF13407">
    <property type="entry name" value="Peripla_BP_4"/>
    <property type="match status" value="1"/>
</dbReference>
<evidence type="ECO:0000256" key="1">
    <source>
        <dbReference type="ARBA" id="ARBA00004196"/>
    </source>
</evidence>
<organism evidence="5 6">
    <name type="scientific">Streptomyces luteolus</name>
    <dbReference type="NCBI Taxonomy" id="3043615"/>
    <lineage>
        <taxon>Bacteria</taxon>
        <taxon>Bacillati</taxon>
        <taxon>Actinomycetota</taxon>
        <taxon>Actinomycetes</taxon>
        <taxon>Kitasatosporales</taxon>
        <taxon>Streptomycetaceae</taxon>
        <taxon>Streptomyces</taxon>
    </lineage>
</organism>
<proteinExistence type="predicted"/>
<evidence type="ECO:0000256" key="3">
    <source>
        <dbReference type="SAM" id="SignalP"/>
    </source>
</evidence>
<keyword evidence="6" id="KW-1185">Reference proteome</keyword>
<evidence type="ECO:0000313" key="6">
    <source>
        <dbReference type="Proteomes" id="UP001237105"/>
    </source>
</evidence>
<keyword evidence="2 3" id="KW-0732">Signal</keyword>
<dbReference type="RefSeq" id="WP_282533607.1">
    <property type="nucleotide sequence ID" value="NZ_JASCIS010000003.1"/>
</dbReference>
<dbReference type="PANTHER" id="PTHR30036:SF1">
    <property type="entry name" value="D-XYLOSE-BINDING PERIPLASMIC PROTEIN"/>
    <property type="match status" value="1"/>
</dbReference>
<dbReference type="InterPro" id="IPR025997">
    <property type="entry name" value="SBP_2_dom"/>
</dbReference>
<reference evidence="5 6" key="1">
    <citation type="submission" date="2023-05" db="EMBL/GenBank/DDBJ databases">
        <title>Draft genome sequence of Streptomyces sp. B-S-A12 isolated from a cave soil in Thailand.</title>
        <authorList>
            <person name="Chamroensaksri N."/>
            <person name="Muangham S."/>
        </authorList>
    </citation>
    <scope>NUCLEOTIDE SEQUENCE [LARGE SCALE GENOMIC DNA]</scope>
    <source>
        <strain evidence="5 6">B-S-A12</strain>
    </source>
</reference>
<dbReference type="EMBL" id="JASCIS010000003">
    <property type="protein sequence ID" value="MDI3417688.1"/>
    <property type="molecule type" value="Genomic_DNA"/>
</dbReference>
<gene>
    <name evidence="5" type="ORF">QIT00_03765</name>
</gene>
<dbReference type="SUPFAM" id="SSF53822">
    <property type="entry name" value="Periplasmic binding protein-like I"/>
    <property type="match status" value="1"/>
</dbReference>
<evidence type="ECO:0000259" key="4">
    <source>
        <dbReference type="Pfam" id="PF13407"/>
    </source>
</evidence>
<dbReference type="PROSITE" id="PS51257">
    <property type="entry name" value="PROKAR_LIPOPROTEIN"/>
    <property type="match status" value="1"/>
</dbReference>
<evidence type="ECO:0000256" key="2">
    <source>
        <dbReference type="ARBA" id="ARBA00022729"/>
    </source>
</evidence>
<dbReference type="Gene3D" id="3.40.50.2300">
    <property type="match status" value="2"/>
</dbReference>
<feature type="signal peptide" evidence="3">
    <location>
        <begin position="1"/>
        <end position="25"/>
    </location>
</feature>
<comment type="caution">
    <text evidence="5">The sequence shown here is derived from an EMBL/GenBank/DDBJ whole genome shotgun (WGS) entry which is preliminary data.</text>
</comment>
<accession>A0ABT6SQ05</accession>
<name>A0ABT6SQ05_9ACTN</name>
<protein>
    <submittedName>
        <fullName evidence="5">Substrate-binding domain-containing protein</fullName>
    </submittedName>
</protein>
<dbReference type="InterPro" id="IPR028082">
    <property type="entry name" value="Peripla_BP_I"/>
</dbReference>
<dbReference type="PANTHER" id="PTHR30036">
    <property type="entry name" value="D-XYLOSE-BINDING PERIPLASMIC PROTEIN"/>
    <property type="match status" value="1"/>
</dbReference>
<evidence type="ECO:0000313" key="5">
    <source>
        <dbReference type="EMBL" id="MDI3417688.1"/>
    </source>
</evidence>
<dbReference type="InterPro" id="IPR050555">
    <property type="entry name" value="Bact_Solute-Bind_Prot2"/>
</dbReference>
<feature type="chain" id="PRO_5046626827" evidence="3">
    <location>
        <begin position="26"/>
        <end position="377"/>
    </location>
</feature>